<dbReference type="PROSITE" id="PS50113">
    <property type="entry name" value="PAC"/>
    <property type="match status" value="1"/>
</dbReference>
<keyword evidence="5 10" id="KW-0418">Kinase</keyword>
<evidence type="ECO:0000259" key="9">
    <source>
        <dbReference type="PROSITE" id="PS50113"/>
    </source>
</evidence>
<dbReference type="InterPro" id="IPR000700">
    <property type="entry name" value="PAS-assoc_C"/>
</dbReference>
<keyword evidence="6" id="KW-0902">Two-component regulatory system</keyword>
<dbReference type="CDD" id="cd00082">
    <property type="entry name" value="HisKA"/>
    <property type="match status" value="1"/>
</dbReference>
<evidence type="ECO:0000259" key="8">
    <source>
        <dbReference type="PROSITE" id="PS50109"/>
    </source>
</evidence>
<dbReference type="InterPro" id="IPR003594">
    <property type="entry name" value="HATPase_dom"/>
</dbReference>
<feature type="domain" description="PAC" evidence="9">
    <location>
        <begin position="426"/>
        <end position="483"/>
    </location>
</feature>
<sequence length="720" mass="82191">MEARITRKTAALAIFLISAFQTYIYAGRPSSCQLLIINSYTENCLWSDDFMAPVYKEFRVQNSPVDICAEHMELMATVVPDMRKQVFMSDRRWISAQCRKEAEEVMPFLLIGGYFWTDSEIKKHLLPVIKSRLDGASHPHRVETTAMGTPPSVINYADYVESGLLLGLCPDDTVFGMKPPTFFERNKYYLALFFSLMALVVIYVIWLRRALYERSRRLEIMRSYSSLVENMPVLYARVELIFDSGGRIIDYVYREVNPTFEKYILPKEKILGKKYSELNPDYSPELPDRYSELNDNRQITFQYYLEKTKTHLTVISIHSKTKGCVDVFGVDNTELVLTQQMLKSTNHKLSAALDAADMTPWKWDLQTGLLSCNVSHDLYVTEEEVTHDGNLIIVPTSACFAKICDEDRERVRDAFERLANGETQKMREEYRVGRQWLPSPQQNEWVEVRAAVDERDANGKPLSLIGTSMTVTQRKEMEEALVQAKVKAEEANTLKSSFLANISHEIRTPLNAIVGFSSLLVSAERGISEEKQEYINIIENNNTLLLQLISDVLDLSKIEAGTMEFDYAPVDVHGLFIELEDTFRLRNKKSGICICYHRRTTECVVKADRNRLVQVMMNLMNNAVKFTGEGSIEFGFDVREDGFLHFYVTDTGCGIPEERLEEIFGNFVKLNSFVQGTGLGLTICRAIVERMGGKIGAVSRLGQGSTFWFTLPYTASEEKV</sequence>
<dbReference type="Pfam" id="PF00512">
    <property type="entry name" value="HisKA"/>
    <property type="match status" value="1"/>
</dbReference>
<accession>A0A174JT81</accession>
<dbReference type="GO" id="GO:0000155">
    <property type="term" value="F:phosphorelay sensor kinase activity"/>
    <property type="evidence" value="ECO:0007669"/>
    <property type="project" value="InterPro"/>
</dbReference>
<evidence type="ECO:0000313" key="11">
    <source>
        <dbReference type="Proteomes" id="UP000095576"/>
    </source>
</evidence>
<evidence type="ECO:0000256" key="3">
    <source>
        <dbReference type="ARBA" id="ARBA00022553"/>
    </source>
</evidence>
<dbReference type="InterPro" id="IPR003661">
    <property type="entry name" value="HisK_dim/P_dom"/>
</dbReference>
<dbReference type="PANTHER" id="PTHR43711">
    <property type="entry name" value="TWO-COMPONENT HISTIDINE KINASE"/>
    <property type="match status" value="1"/>
</dbReference>
<dbReference type="InterPro" id="IPR004358">
    <property type="entry name" value="Sig_transdc_His_kin-like_C"/>
</dbReference>
<evidence type="ECO:0000256" key="6">
    <source>
        <dbReference type="ARBA" id="ARBA00023012"/>
    </source>
</evidence>
<dbReference type="FunFam" id="3.30.565.10:FF:000006">
    <property type="entry name" value="Sensor histidine kinase WalK"/>
    <property type="match status" value="1"/>
</dbReference>
<evidence type="ECO:0000256" key="4">
    <source>
        <dbReference type="ARBA" id="ARBA00022679"/>
    </source>
</evidence>
<evidence type="ECO:0000256" key="2">
    <source>
        <dbReference type="ARBA" id="ARBA00012438"/>
    </source>
</evidence>
<keyword evidence="7" id="KW-0812">Transmembrane</keyword>
<dbReference type="Pfam" id="PF02518">
    <property type="entry name" value="HATPase_c"/>
    <property type="match status" value="1"/>
</dbReference>
<dbReference type="PROSITE" id="PS50109">
    <property type="entry name" value="HIS_KIN"/>
    <property type="match status" value="1"/>
</dbReference>
<keyword evidence="4 10" id="KW-0808">Transferase</keyword>
<protein>
    <recommendedName>
        <fullName evidence="2">histidine kinase</fullName>
        <ecNumber evidence="2">2.7.13.3</ecNumber>
    </recommendedName>
</protein>
<dbReference type="Gene3D" id="3.30.450.20">
    <property type="entry name" value="PAS domain"/>
    <property type="match status" value="1"/>
</dbReference>
<dbReference type="PRINTS" id="PR00344">
    <property type="entry name" value="BCTRLSENSOR"/>
</dbReference>
<dbReference type="AlphaFoldDB" id="A0A174JT81"/>
<dbReference type="SMART" id="SM00387">
    <property type="entry name" value="HATPase_c"/>
    <property type="match status" value="1"/>
</dbReference>
<dbReference type="InterPro" id="IPR036097">
    <property type="entry name" value="HisK_dim/P_sf"/>
</dbReference>
<evidence type="ECO:0000313" key="10">
    <source>
        <dbReference type="EMBL" id="CUP00370.1"/>
    </source>
</evidence>
<name>A0A174JT81_BACT4</name>
<dbReference type="InterPro" id="IPR036890">
    <property type="entry name" value="HATPase_C_sf"/>
</dbReference>
<organism evidence="10 11">
    <name type="scientific">Bacteroides thetaiotaomicron</name>
    <dbReference type="NCBI Taxonomy" id="818"/>
    <lineage>
        <taxon>Bacteria</taxon>
        <taxon>Pseudomonadati</taxon>
        <taxon>Bacteroidota</taxon>
        <taxon>Bacteroidia</taxon>
        <taxon>Bacteroidales</taxon>
        <taxon>Bacteroidaceae</taxon>
        <taxon>Bacteroides</taxon>
    </lineage>
</organism>
<dbReference type="InterPro" id="IPR050736">
    <property type="entry name" value="Sensor_HK_Regulatory"/>
</dbReference>
<feature type="domain" description="Histidine kinase" evidence="8">
    <location>
        <begin position="501"/>
        <end position="715"/>
    </location>
</feature>
<comment type="catalytic activity">
    <reaction evidence="1">
        <text>ATP + protein L-histidine = ADP + protein N-phospho-L-histidine.</text>
        <dbReference type="EC" id="2.7.13.3"/>
    </reaction>
</comment>
<dbReference type="RefSeq" id="WP_055298687.1">
    <property type="nucleotide sequence ID" value="NZ_JBLGZU010000002.1"/>
</dbReference>
<feature type="transmembrane region" description="Helical" evidence="7">
    <location>
        <begin position="188"/>
        <end position="207"/>
    </location>
</feature>
<keyword evidence="7" id="KW-1133">Transmembrane helix</keyword>
<dbReference type="SUPFAM" id="SSF47384">
    <property type="entry name" value="Homodimeric domain of signal transducing histidine kinase"/>
    <property type="match status" value="1"/>
</dbReference>
<dbReference type="SUPFAM" id="SSF55874">
    <property type="entry name" value="ATPase domain of HSP90 chaperone/DNA topoisomerase II/histidine kinase"/>
    <property type="match status" value="1"/>
</dbReference>
<reference evidence="10 11" key="1">
    <citation type="submission" date="2015-09" db="EMBL/GenBank/DDBJ databases">
        <authorList>
            <consortium name="Pathogen Informatics"/>
        </authorList>
    </citation>
    <scope>NUCLEOTIDE SEQUENCE [LARGE SCALE GENOMIC DNA]</scope>
    <source>
        <strain evidence="10 11">2789STDY5834899</strain>
    </source>
</reference>
<evidence type="ECO:0000256" key="1">
    <source>
        <dbReference type="ARBA" id="ARBA00000085"/>
    </source>
</evidence>
<dbReference type="Proteomes" id="UP000095576">
    <property type="component" value="Unassembled WGS sequence"/>
</dbReference>
<dbReference type="SMART" id="SM00388">
    <property type="entry name" value="HisKA"/>
    <property type="match status" value="1"/>
</dbReference>
<dbReference type="EMBL" id="CZAP01000002">
    <property type="protein sequence ID" value="CUP00370.1"/>
    <property type="molecule type" value="Genomic_DNA"/>
</dbReference>
<proteinExistence type="predicted"/>
<dbReference type="InterPro" id="IPR005467">
    <property type="entry name" value="His_kinase_dom"/>
</dbReference>
<gene>
    <name evidence="10" type="primary">arcB_1</name>
    <name evidence="10" type="ORF">ERS852511_00813</name>
</gene>
<keyword evidence="3" id="KW-0597">Phosphoprotein</keyword>
<keyword evidence="7" id="KW-0472">Membrane</keyword>
<dbReference type="Gene3D" id="1.10.287.130">
    <property type="match status" value="1"/>
</dbReference>
<dbReference type="EC" id="2.7.13.3" evidence="2"/>
<dbReference type="Gene3D" id="3.30.565.10">
    <property type="entry name" value="Histidine kinase-like ATPase, C-terminal domain"/>
    <property type="match status" value="1"/>
</dbReference>
<evidence type="ECO:0000256" key="5">
    <source>
        <dbReference type="ARBA" id="ARBA00022777"/>
    </source>
</evidence>
<dbReference type="PANTHER" id="PTHR43711:SF31">
    <property type="entry name" value="HISTIDINE KINASE"/>
    <property type="match status" value="1"/>
</dbReference>
<evidence type="ECO:0000256" key="7">
    <source>
        <dbReference type="SAM" id="Phobius"/>
    </source>
</evidence>
<dbReference type="CDD" id="cd16922">
    <property type="entry name" value="HATPase_EvgS-ArcB-TorS-like"/>
    <property type="match status" value="1"/>
</dbReference>